<accession>A0A8T1HW44</accession>
<evidence type="ECO:0000313" key="3">
    <source>
        <dbReference type="Proteomes" id="UP000760860"/>
    </source>
</evidence>
<sequence length="92" mass="9461">MEQELSLDARPGRVRVSGKTGSSDTGALTGKYLRAGGRGTLLGARTLFLGGMAAAVGGQLLTGIGKGVRNCNKRIDGKVPVGGVTRSHVDYF</sequence>
<dbReference type="Proteomes" id="UP000760860">
    <property type="component" value="Unassembled WGS sequence"/>
</dbReference>
<comment type="caution">
    <text evidence="2">The sequence shown here is derived from an EMBL/GenBank/DDBJ whole genome shotgun (WGS) entry which is preliminary data.</text>
</comment>
<name>A0A8T1HW44_9STRA</name>
<feature type="region of interest" description="Disordered" evidence="1">
    <location>
        <begin position="1"/>
        <end position="27"/>
    </location>
</feature>
<proteinExistence type="predicted"/>
<dbReference type="AlphaFoldDB" id="A0A8T1HW44"/>
<evidence type="ECO:0000256" key="1">
    <source>
        <dbReference type="SAM" id="MobiDB-lite"/>
    </source>
</evidence>
<reference evidence="2" key="1">
    <citation type="submission" date="2018-05" db="EMBL/GenBank/DDBJ databases">
        <title>Effector identification in a new, highly contiguous assembly of the strawberry crown rot pathogen Phytophthora cactorum.</title>
        <authorList>
            <person name="Armitage A.D."/>
            <person name="Nellist C.F."/>
            <person name="Bates H."/>
            <person name="Vickerstaff R.J."/>
            <person name="Harrison R.J."/>
        </authorList>
    </citation>
    <scope>NUCLEOTIDE SEQUENCE</scope>
    <source>
        <strain evidence="2">P421</strain>
    </source>
</reference>
<dbReference type="EMBL" id="RCMV01000512">
    <property type="protein sequence ID" value="KAG3216058.1"/>
    <property type="molecule type" value="Genomic_DNA"/>
</dbReference>
<protein>
    <submittedName>
        <fullName evidence="2">Uncharacterized protein</fullName>
    </submittedName>
</protein>
<gene>
    <name evidence="2" type="ORF">PC129_g13065</name>
</gene>
<organism evidence="2 3">
    <name type="scientific">Phytophthora cactorum</name>
    <dbReference type="NCBI Taxonomy" id="29920"/>
    <lineage>
        <taxon>Eukaryota</taxon>
        <taxon>Sar</taxon>
        <taxon>Stramenopiles</taxon>
        <taxon>Oomycota</taxon>
        <taxon>Peronosporomycetes</taxon>
        <taxon>Peronosporales</taxon>
        <taxon>Peronosporaceae</taxon>
        <taxon>Phytophthora</taxon>
    </lineage>
</organism>
<evidence type="ECO:0000313" key="2">
    <source>
        <dbReference type="EMBL" id="KAG3216058.1"/>
    </source>
</evidence>